<dbReference type="PRINTS" id="PR00866">
    <property type="entry name" value="RNADNAPOLMS"/>
</dbReference>
<dbReference type="GO" id="GO:0046872">
    <property type="term" value="F:metal ion binding"/>
    <property type="evidence" value="ECO:0007669"/>
    <property type="project" value="UniProtKB-KW"/>
</dbReference>
<evidence type="ECO:0000313" key="10">
    <source>
        <dbReference type="Proteomes" id="UP000006063"/>
    </source>
</evidence>
<dbReference type="AlphaFoldDB" id="I4CZ04"/>
<dbReference type="GO" id="GO:0003723">
    <property type="term" value="F:RNA binding"/>
    <property type="evidence" value="ECO:0007669"/>
    <property type="project" value="InterPro"/>
</dbReference>
<evidence type="ECO:0000313" key="9">
    <source>
        <dbReference type="EMBL" id="AFM35311.1"/>
    </source>
</evidence>
<organism evidence="9 10">
    <name type="scientific">Stutzerimonas stutzeri CCUG 29243</name>
    <dbReference type="NCBI Taxonomy" id="1196835"/>
    <lineage>
        <taxon>Bacteria</taxon>
        <taxon>Pseudomonadati</taxon>
        <taxon>Pseudomonadota</taxon>
        <taxon>Gammaproteobacteria</taxon>
        <taxon>Pseudomonadales</taxon>
        <taxon>Pseudomonadaceae</taxon>
        <taxon>Stutzerimonas</taxon>
    </lineage>
</organism>
<dbReference type="HOGENOM" id="CLU_028398_1_0_6"/>
<dbReference type="PROSITE" id="PS50878">
    <property type="entry name" value="RT_POL"/>
    <property type="match status" value="1"/>
</dbReference>
<dbReference type="SUPFAM" id="SSF56672">
    <property type="entry name" value="DNA/RNA polymerases"/>
    <property type="match status" value="1"/>
</dbReference>
<dbReference type="KEGG" id="psc:A458_20480"/>
<keyword evidence="5 9" id="KW-0695">RNA-directed DNA polymerase</keyword>
<evidence type="ECO:0000256" key="6">
    <source>
        <dbReference type="ARBA" id="ARBA00023118"/>
    </source>
</evidence>
<keyword evidence="6" id="KW-0051">Antiviral defense</keyword>
<dbReference type="InterPro" id="IPR000477">
    <property type="entry name" value="RT_dom"/>
</dbReference>
<keyword evidence="1" id="KW-0808">Transferase</keyword>
<dbReference type="InterPro" id="IPR000123">
    <property type="entry name" value="Reverse_transcriptase_msDNA"/>
</dbReference>
<dbReference type="Proteomes" id="UP000006063">
    <property type="component" value="Chromosome"/>
</dbReference>
<keyword evidence="2" id="KW-0548">Nucleotidyltransferase</keyword>
<keyword evidence="4" id="KW-0460">Magnesium</keyword>
<dbReference type="EMBL" id="CP003677">
    <property type="protein sequence ID" value="AFM35311.1"/>
    <property type="molecule type" value="Genomic_DNA"/>
</dbReference>
<dbReference type="eggNOG" id="COG3344">
    <property type="taxonomic scope" value="Bacteria"/>
</dbReference>
<feature type="domain" description="Reverse transcriptase" evidence="8">
    <location>
        <begin position="27"/>
        <end position="253"/>
    </location>
</feature>
<evidence type="ECO:0000259" key="8">
    <source>
        <dbReference type="PROSITE" id="PS50878"/>
    </source>
</evidence>
<dbReference type="RefSeq" id="WP_014822056.1">
    <property type="nucleotide sequence ID" value="NC_018028.1"/>
</dbReference>
<dbReference type="CDD" id="cd03487">
    <property type="entry name" value="RT_Bac_retron_II"/>
    <property type="match status" value="1"/>
</dbReference>
<name>I4CZ04_STUST</name>
<evidence type="ECO:0000256" key="1">
    <source>
        <dbReference type="ARBA" id="ARBA00022679"/>
    </source>
</evidence>
<protein>
    <submittedName>
        <fullName evidence="9">Retron reverse transcriptase</fullName>
    </submittedName>
</protein>
<accession>I4CZ04</accession>
<comment type="similarity">
    <text evidence="7">Belongs to the bacterial reverse transcriptase family.</text>
</comment>
<reference evidence="9 10" key="1">
    <citation type="journal article" date="2012" name="J. Bacteriol.">
        <title>Complete Genome Sequence of the Naphthalene-Degrading Bacterium Pseudomonas stutzeri AN10 (CCUG 29243).</title>
        <authorList>
            <person name="Brunet-Galmes I."/>
            <person name="Busquets A."/>
            <person name="Pena A."/>
            <person name="Gomila M."/>
            <person name="Nogales B."/>
            <person name="Garcia-Valdes E."/>
            <person name="Lalucat J."/>
            <person name="Bennasar A."/>
            <person name="Bosch R."/>
        </authorList>
    </citation>
    <scope>NUCLEOTIDE SEQUENCE [LARGE SCALE GENOMIC DNA]</scope>
    <source>
        <strain evidence="9 10">CCUG 29243</strain>
    </source>
</reference>
<dbReference type="GO" id="GO:0003964">
    <property type="term" value="F:RNA-directed DNA polymerase activity"/>
    <property type="evidence" value="ECO:0007669"/>
    <property type="project" value="UniProtKB-KW"/>
</dbReference>
<dbReference type="PATRIC" id="fig|1196835.3.peg.4122"/>
<proteinExistence type="inferred from homology"/>
<evidence type="ECO:0000256" key="3">
    <source>
        <dbReference type="ARBA" id="ARBA00022723"/>
    </source>
</evidence>
<evidence type="ECO:0000256" key="4">
    <source>
        <dbReference type="ARBA" id="ARBA00022842"/>
    </source>
</evidence>
<dbReference type="InterPro" id="IPR043502">
    <property type="entry name" value="DNA/RNA_pol_sf"/>
</dbReference>
<evidence type="ECO:0000256" key="2">
    <source>
        <dbReference type="ARBA" id="ARBA00022695"/>
    </source>
</evidence>
<dbReference type="Pfam" id="PF00078">
    <property type="entry name" value="RVT_1"/>
    <property type="match status" value="1"/>
</dbReference>
<sequence>MAKDRPYYPNASISSIDVLAKCLGVSPKVMLSLAKNSSNSYTQFTVPSKGKDRVVYEPKLNLKKIQKRINSRIFEHVQFPPYLQGGIKDNLSPRDYVENSKFHAGSSVLVSLDIRNFYDNIKYDSVYDVFLYFFKFEPSVCTVLTDLVTLNGKVPQGACTSSYIANLVFHNHEYSLVSYFRSKGITYSRLLDDVTLSSSKEIPPQEIEEAISKVAEMFKRHKLRIHPKKKKIEVSSDTRSEYKVTGVWVGHGVPKLRRKERDYIRQLVYICELEYKKDPTAEDYHDLWNRASAQVAKMTRLDHSQASALRSRMSKLLPLYSPAKRKQVIIKAKTLLSRNKSDAKELGFIKMYNKTYHSLGILSRTDKPTSRYYKAALERKFSVEPIKQFWEN</sequence>
<gene>
    <name evidence="9" type="ORF">A458_20480</name>
</gene>
<dbReference type="GO" id="GO:0051607">
    <property type="term" value="P:defense response to virus"/>
    <property type="evidence" value="ECO:0007669"/>
    <property type="project" value="UniProtKB-KW"/>
</dbReference>
<evidence type="ECO:0000256" key="5">
    <source>
        <dbReference type="ARBA" id="ARBA00022918"/>
    </source>
</evidence>
<keyword evidence="3" id="KW-0479">Metal-binding</keyword>
<evidence type="ECO:0000256" key="7">
    <source>
        <dbReference type="ARBA" id="ARBA00034120"/>
    </source>
</evidence>